<dbReference type="PROSITE" id="PS00687">
    <property type="entry name" value="ALDEHYDE_DEHYDR_GLU"/>
    <property type="match status" value="1"/>
</dbReference>
<name>A0A557SPX9_9RHOO</name>
<comment type="caution">
    <text evidence="6">The sequence shown here is derived from an EMBL/GenBank/DDBJ whole genome shotgun (WGS) entry which is preliminary data.</text>
</comment>
<dbReference type="EMBL" id="VMNI01000002">
    <property type="protein sequence ID" value="TVO79474.1"/>
    <property type="molecule type" value="Genomic_DNA"/>
</dbReference>
<dbReference type="AlphaFoldDB" id="A0A557SPX9"/>
<protein>
    <submittedName>
        <fullName evidence="6">Aldehyde dehydrogenase family protein</fullName>
    </submittedName>
</protein>
<dbReference type="FunFam" id="3.40.309.10:FF:000012">
    <property type="entry name" value="Betaine aldehyde dehydrogenase"/>
    <property type="match status" value="1"/>
</dbReference>
<dbReference type="InterPro" id="IPR016162">
    <property type="entry name" value="Ald_DH_N"/>
</dbReference>
<dbReference type="InterPro" id="IPR029510">
    <property type="entry name" value="Ald_DH_CS_GLU"/>
</dbReference>
<dbReference type="PANTHER" id="PTHR11699">
    <property type="entry name" value="ALDEHYDE DEHYDROGENASE-RELATED"/>
    <property type="match status" value="1"/>
</dbReference>
<evidence type="ECO:0000313" key="7">
    <source>
        <dbReference type="Proteomes" id="UP000318349"/>
    </source>
</evidence>
<dbReference type="InterPro" id="IPR015590">
    <property type="entry name" value="Aldehyde_DH_dom"/>
</dbReference>
<feature type="active site" evidence="3">
    <location>
        <position position="273"/>
    </location>
</feature>
<accession>A0A557SPX9</accession>
<evidence type="ECO:0000256" key="2">
    <source>
        <dbReference type="ARBA" id="ARBA00023002"/>
    </source>
</evidence>
<dbReference type="Proteomes" id="UP000318349">
    <property type="component" value="Unassembled WGS sequence"/>
</dbReference>
<reference evidence="6 7" key="1">
    <citation type="submission" date="2019-07" db="EMBL/GenBank/DDBJ databases">
        <title>The pathways for chlorine oxyanion respiration interact through the shared metabolite chlorate.</title>
        <authorList>
            <person name="Barnum T.P."/>
            <person name="Cheng Y."/>
            <person name="Hill K.A."/>
            <person name="Lucas L.N."/>
            <person name="Carlson H.K."/>
            <person name="Coates J.D."/>
        </authorList>
    </citation>
    <scope>NUCLEOTIDE SEQUENCE [LARGE SCALE GENOMIC DNA]</scope>
    <source>
        <strain evidence="6 7">SFB-1</strain>
    </source>
</reference>
<dbReference type="GO" id="GO:0016620">
    <property type="term" value="F:oxidoreductase activity, acting on the aldehyde or oxo group of donors, NAD or NADP as acceptor"/>
    <property type="evidence" value="ECO:0007669"/>
    <property type="project" value="InterPro"/>
</dbReference>
<dbReference type="InterPro" id="IPR016163">
    <property type="entry name" value="Ald_DH_C"/>
</dbReference>
<dbReference type="Gene3D" id="3.40.309.10">
    <property type="entry name" value="Aldehyde Dehydrogenase, Chain A, domain 2"/>
    <property type="match status" value="1"/>
</dbReference>
<dbReference type="InterPro" id="IPR016161">
    <property type="entry name" value="Ald_DH/histidinol_DH"/>
</dbReference>
<dbReference type="SUPFAM" id="SSF53720">
    <property type="entry name" value="ALDH-like"/>
    <property type="match status" value="1"/>
</dbReference>
<gene>
    <name evidence="6" type="ORF">FHP89_01610</name>
</gene>
<evidence type="ECO:0000313" key="6">
    <source>
        <dbReference type="EMBL" id="TVO79474.1"/>
    </source>
</evidence>
<organism evidence="6 7">
    <name type="scientific">Denitromonas halophila</name>
    <dbReference type="NCBI Taxonomy" id="1629404"/>
    <lineage>
        <taxon>Bacteria</taxon>
        <taxon>Pseudomonadati</taxon>
        <taxon>Pseudomonadota</taxon>
        <taxon>Betaproteobacteria</taxon>
        <taxon>Rhodocyclales</taxon>
        <taxon>Zoogloeaceae</taxon>
        <taxon>Denitromonas</taxon>
    </lineage>
</organism>
<dbReference type="Pfam" id="PF00171">
    <property type="entry name" value="Aldedh"/>
    <property type="match status" value="1"/>
</dbReference>
<sequence>MQLYPDFPMGDGTRAFLARAGRMLIGANWVDALSGETLSVTDPASGEAFCRVPAADAADVDRAVAAARHAFEQGEWSKMRPVDRERLLLKLADLLEVNAQELAEIEALDNGKPVTMARHVDVALAIDFLRYMAGWATKIEGSTMDVSVPLVRDREFFGFTRREAVGVVGAIIPWNFPLLMAAWKVGPALATGCTMVLKPAEETPLSALRFAELALEAGYPPGVLNVVTGLGHTAGAALASHPGIEKVAFTGSTEVGKLVGQAAIKNMTRFSLELGGKSPVIVLDDADPAIAAAGAAQAIFFNQGQVCTAGSRLFIHKSRFEQVVEGLSEIAAAMQMGPGIDPATQIGPLVSAVQQQRVMGYINSGFEEGARAAVGGERDARQGYFVKPTVLVDVRDDMKVVREEIFGPVVVALPYDDLDEVARRANDTPYGLAASIWSNDLGRVHRLIPKIKAGTVWVNCHNMLDSAMPFGGYKQSGIGREMGRAVLDLYTESKSVVMML</sequence>
<dbReference type="FunFam" id="3.40.605.10:FF:000026">
    <property type="entry name" value="Aldehyde dehydrogenase, putative"/>
    <property type="match status" value="1"/>
</dbReference>
<comment type="similarity">
    <text evidence="1 4">Belongs to the aldehyde dehydrogenase family.</text>
</comment>
<dbReference type="InterPro" id="IPR016160">
    <property type="entry name" value="Ald_DH_CS_CYS"/>
</dbReference>
<dbReference type="Gene3D" id="3.40.605.10">
    <property type="entry name" value="Aldehyde Dehydrogenase, Chain A, domain 1"/>
    <property type="match status" value="1"/>
</dbReference>
<dbReference type="PROSITE" id="PS00070">
    <property type="entry name" value="ALDEHYDE_DEHYDR_CYS"/>
    <property type="match status" value="1"/>
</dbReference>
<feature type="domain" description="Aldehyde dehydrogenase" evidence="5">
    <location>
        <begin position="29"/>
        <end position="496"/>
    </location>
</feature>
<evidence type="ECO:0000256" key="3">
    <source>
        <dbReference type="PROSITE-ProRule" id="PRU10007"/>
    </source>
</evidence>
<evidence type="ECO:0000256" key="1">
    <source>
        <dbReference type="ARBA" id="ARBA00009986"/>
    </source>
</evidence>
<evidence type="ECO:0000256" key="4">
    <source>
        <dbReference type="RuleBase" id="RU003345"/>
    </source>
</evidence>
<proteinExistence type="inferred from homology"/>
<keyword evidence="2 4" id="KW-0560">Oxidoreductase</keyword>
<dbReference type="FunFam" id="3.40.605.10:FF:000007">
    <property type="entry name" value="NAD/NADP-dependent betaine aldehyde dehydrogenase"/>
    <property type="match status" value="1"/>
</dbReference>
<evidence type="ECO:0000259" key="5">
    <source>
        <dbReference type="Pfam" id="PF00171"/>
    </source>
</evidence>